<dbReference type="AlphaFoldDB" id="A0AAN9VAH1"/>
<keyword evidence="5" id="KW-0493">Microtubule</keyword>
<accession>A0AAN9VAH1</accession>
<dbReference type="GO" id="GO:0070652">
    <property type="term" value="C:HAUS complex"/>
    <property type="evidence" value="ECO:0007669"/>
    <property type="project" value="InterPro"/>
</dbReference>
<dbReference type="GO" id="GO:0005874">
    <property type="term" value="C:microtubule"/>
    <property type="evidence" value="ECO:0007669"/>
    <property type="project" value="UniProtKB-KW"/>
</dbReference>
<dbReference type="GO" id="GO:0051301">
    <property type="term" value="P:cell division"/>
    <property type="evidence" value="ECO:0007669"/>
    <property type="project" value="UniProtKB-KW"/>
</dbReference>
<reference evidence="12 13" key="1">
    <citation type="submission" date="2024-02" db="EMBL/GenBank/DDBJ databases">
        <title>De novo assembly and annotation of 12 fungi associated with fruit tree decline syndrome in Ontario, Canada.</title>
        <authorList>
            <person name="Sulman M."/>
            <person name="Ellouze W."/>
            <person name="Ilyukhin E."/>
        </authorList>
    </citation>
    <scope>NUCLEOTIDE SEQUENCE [LARGE SCALE GENOMIC DNA]</scope>
    <source>
        <strain evidence="12 13">M11/M66-122</strain>
    </source>
</reference>
<evidence type="ECO:0000256" key="2">
    <source>
        <dbReference type="ARBA" id="ARBA00005479"/>
    </source>
</evidence>
<keyword evidence="13" id="KW-1185">Reference proteome</keyword>
<evidence type="ECO:0000256" key="6">
    <source>
        <dbReference type="ARBA" id="ARBA00022776"/>
    </source>
</evidence>
<feature type="compositionally biased region" description="Basic and acidic residues" evidence="11">
    <location>
        <begin position="108"/>
        <end position="121"/>
    </location>
</feature>
<evidence type="ECO:0000256" key="9">
    <source>
        <dbReference type="ARBA" id="ARBA00023306"/>
    </source>
</evidence>
<feature type="region of interest" description="Disordered" evidence="11">
    <location>
        <begin position="249"/>
        <end position="271"/>
    </location>
</feature>
<dbReference type="PANTHER" id="PTHR31570:SF1">
    <property type="entry name" value="HAUS AUGMIN-LIKE COMPLEX SUBUNIT 1"/>
    <property type="match status" value="1"/>
</dbReference>
<keyword evidence="9" id="KW-0131">Cell cycle</keyword>
<evidence type="ECO:0000256" key="3">
    <source>
        <dbReference type="ARBA" id="ARBA00022490"/>
    </source>
</evidence>
<keyword evidence="6" id="KW-0498">Mitosis</keyword>
<evidence type="ECO:0000313" key="13">
    <source>
        <dbReference type="Proteomes" id="UP001320420"/>
    </source>
</evidence>
<comment type="subcellular location">
    <subcellularLocation>
        <location evidence="1">Cytoplasm</location>
        <location evidence="1">Cytoskeleton</location>
        <location evidence="1">Spindle</location>
    </subcellularLocation>
</comment>
<keyword evidence="4" id="KW-0132">Cell division</keyword>
<feature type="region of interest" description="Disordered" evidence="11">
    <location>
        <begin position="1"/>
        <end position="22"/>
    </location>
</feature>
<dbReference type="PANTHER" id="PTHR31570">
    <property type="entry name" value="HAUS AUGMIN-LIKE COMPLEX SUBUNIT 1"/>
    <property type="match status" value="1"/>
</dbReference>
<feature type="coiled-coil region" evidence="10">
    <location>
        <begin position="281"/>
        <end position="308"/>
    </location>
</feature>
<evidence type="ECO:0000256" key="11">
    <source>
        <dbReference type="SAM" id="MobiDB-lite"/>
    </source>
</evidence>
<dbReference type="EMBL" id="JAKJXP020000002">
    <property type="protein sequence ID" value="KAK7757559.1"/>
    <property type="molecule type" value="Genomic_DNA"/>
</dbReference>
<dbReference type="InterPro" id="IPR026243">
    <property type="entry name" value="HAUS1"/>
</dbReference>
<evidence type="ECO:0000256" key="10">
    <source>
        <dbReference type="SAM" id="Coils"/>
    </source>
</evidence>
<evidence type="ECO:0000256" key="4">
    <source>
        <dbReference type="ARBA" id="ARBA00022618"/>
    </source>
</evidence>
<evidence type="ECO:0000256" key="8">
    <source>
        <dbReference type="ARBA" id="ARBA00023212"/>
    </source>
</evidence>
<keyword evidence="7 10" id="KW-0175">Coiled coil</keyword>
<gene>
    <name evidence="12" type="ORF">SLS62_000574</name>
</gene>
<proteinExistence type="inferred from homology"/>
<feature type="region of interest" description="Disordered" evidence="11">
    <location>
        <begin position="108"/>
        <end position="132"/>
    </location>
</feature>
<keyword evidence="8" id="KW-0206">Cytoskeleton</keyword>
<protein>
    <submittedName>
        <fullName evidence="12">Uncharacterized protein</fullName>
    </submittedName>
</protein>
<dbReference type="Proteomes" id="UP001320420">
    <property type="component" value="Unassembled WGS sequence"/>
</dbReference>
<dbReference type="GO" id="GO:0005819">
    <property type="term" value="C:spindle"/>
    <property type="evidence" value="ECO:0007669"/>
    <property type="project" value="UniProtKB-SubCell"/>
</dbReference>
<sequence>MAHLAPHLKNHHHHHPQQPPTAAIFSPSVARAAASTAKDWSYVDDWLRRKYSSTAAAAAAGGKRYKPPQFERNPDTLKVLLALAAANEAADEERAQLLRIEEAALEEEKQRQKQEREKKENDNEEEESGSDQIVEGILTALEDGLSREGRAALDATAGMAVELGAATATAAPTPQRLAAAFVELQGQLSEAELAAQRVTLLQTYLEGEAARINTLLQKLRGKGQGQGQGDGDRNPADVVDADTLINADLDEGANPADTAALHHNDENDTDTDDLATLARQNLSLQRAVKAAAAQLPELQQQVAAAERASGGPPRATVDEVADGDEAAYAALRARKRALDARLAAFAGLPPDVEAARAELEARRRALRALTESRDANFEMLVERESPVKVRKGPRRI</sequence>
<feature type="compositionally biased region" description="Basic residues" evidence="11">
    <location>
        <begin position="1"/>
        <end position="16"/>
    </location>
</feature>
<name>A0AAN9VAH1_9PEZI</name>
<evidence type="ECO:0000256" key="1">
    <source>
        <dbReference type="ARBA" id="ARBA00004186"/>
    </source>
</evidence>
<dbReference type="GO" id="GO:0005829">
    <property type="term" value="C:cytosol"/>
    <property type="evidence" value="ECO:0007669"/>
    <property type="project" value="TreeGrafter"/>
</dbReference>
<evidence type="ECO:0000313" key="12">
    <source>
        <dbReference type="EMBL" id="KAK7757559.1"/>
    </source>
</evidence>
<comment type="caution">
    <text evidence="12">The sequence shown here is derived from an EMBL/GenBank/DDBJ whole genome shotgun (WGS) entry which is preliminary data.</text>
</comment>
<evidence type="ECO:0000256" key="7">
    <source>
        <dbReference type="ARBA" id="ARBA00023054"/>
    </source>
</evidence>
<organism evidence="12 13">
    <name type="scientific">Diatrype stigma</name>
    <dbReference type="NCBI Taxonomy" id="117547"/>
    <lineage>
        <taxon>Eukaryota</taxon>
        <taxon>Fungi</taxon>
        <taxon>Dikarya</taxon>
        <taxon>Ascomycota</taxon>
        <taxon>Pezizomycotina</taxon>
        <taxon>Sordariomycetes</taxon>
        <taxon>Xylariomycetidae</taxon>
        <taxon>Xylariales</taxon>
        <taxon>Diatrypaceae</taxon>
        <taxon>Diatrype</taxon>
    </lineage>
</organism>
<comment type="similarity">
    <text evidence="2">Belongs to the HAUS1 family.</text>
</comment>
<evidence type="ECO:0000256" key="5">
    <source>
        <dbReference type="ARBA" id="ARBA00022701"/>
    </source>
</evidence>
<dbReference type="GO" id="GO:0051225">
    <property type="term" value="P:spindle assembly"/>
    <property type="evidence" value="ECO:0007669"/>
    <property type="project" value="InterPro"/>
</dbReference>
<keyword evidence="3" id="KW-0963">Cytoplasm</keyword>